<reference evidence="1 2" key="1">
    <citation type="submission" date="2017-04" db="EMBL/GenBank/DDBJ databases">
        <authorList>
            <person name="Afonso C.L."/>
            <person name="Miller P.J."/>
            <person name="Scott M.A."/>
            <person name="Spackman E."/>
            <person name="Goraichik I."/>
            <person name="Dimitrov K.M."/>
            <person name="Suarez D.L."/>
            <person name="Swayne D.E."/>
        </authorList>
    </citation>
    <scope>NUCLEOTIDE SEQUENCE [LARGE SCALE GENOMIC DNA]</scope>
    <source>
        <strain evidence="1 2">DSM 5090</strain>
    </source>
</reference>
<dbReference type="RefSeq" id="WP_084575782.1">
    <property type="nucleotide sequence ID" value="NZ_CP155572.1"/>
</dbReference>
<dbReference type="Proteomes" id="UP000192738">
    <property type="component" value="Unassembled WGS sequence"/>
</dbReference>
<dbReference type="AlphaFoldDB" id="A0A1W2BR73"/>
<protein>
    <submittedName>
        <fullName evidence="1">Uncharacterized protein</fullName>
    </submittedName>
</protein>
<evidence type="ECO:0000313" key="1">
    <source>
        <dbReference type="EMBL" id="SMC75224.1"/>
    </source>
</evidence>
<accession>A0A1W2BR73</accession>
<proteinExistence type="predicted"/>
<sequence>MAVWLILLIGIVIAAWWFYTRRLEWQFASIASQLNKVTRQRQVNAAAANRIMRQIYKLLKASLIAGKADDAYRAFDMLKLGLGHGLGRQGESVRITAAIYIALRSNQPDAAGHGIDTFRPLLKNVTTAEIPVVVEQLGLIAIISLKQRQNFLAARAVEVIFTSLYIAQDDAVHASVMRAIRLVGLTALRRGDVGLIREIQAKLAGWLAAEPESSLAHEQVSGIFGAWLNRVVKAGEASMVEPLIQYIGELAEKEILSHKALASIVVECSHIAGMDSLNPYSQVAGSISMLSLELAVQVRMNDTWRQAVDAVGQAARLAVAQRSLGESFDIIYPLFEVGRRLLVSELNSGPLSDTFRQQALYVLMRECLQLVEFVSRQNFTTTAADIIDQLYQDWIKRQANPGQEKSIKKFCQLLFLYCTRVKRSQRRLTADGSGFNSPDSMTAANRERLKQLGYLL</sequence>
<dbReference type="OrthoDB" id="1675497at2"/>
<organism evidence="1 2">
    <name type="scientific">Sporomusa malonica</name>
    <dbReference type="NCBI Taxonomy" id="112901"/>
    <lineage>
        <taxon>Bacteria</taxon>
        <taxon>Bacillati</taxon>
        <taxon>Bacillota</taxon>
        <taxon>Negativicutes</taxon>
        <taxon>Selenomonadales</taxon>
        <taxon>Sporomusaceae</taxon>
        <taxon>Sporomusa</taxon>
    </lineage>
</organism>
<evidence type="ECO:0000313" key="2">
    <source>
        <dbReference type="Proteomes" id="UP000192738"/>
    </source>
</evidence>
<keyword evidence="2" id="KW-1185">Reference proteome</keyword>
<gene>
    <name evidence="1" type="ORF">SAMN04488500_10879</name>
</gene>
<name>A0A1W2BR73_9FIRM</name>
<dbReference type="EMBL" id="FWXI01000008">
    <property type="protein sequence ID" value="SMC75224.1"/>
    <property type="molecule type" value="Genomic_DNA"/>
</dbReference>
<dbReference type="STRING" id="112901.SAMN04488500_10879"/>